<dbReference type="GO" id="GO:0006004">
    <property type="term" value="P:fucose metabolic process"/>
    <property type="evidence" value="ECO:0007669"/>
    <property type="project" value="TreeGrafter"/>
</dbReference>
<keyword evidence="5" id="KW-1185">Reference proteome</keyword>
<organism evidence="4 5">
    <name type="scientific">Kineococcus rhizosphaerae</name>
    <dbReference type="NCBI Taxonomy" id="559628"/>
    <lineage>
        <taxon>Bacteria</taxon>
        <taxon>Bacillati</taxon>
        <taxon>Actinomycetota</taxon>
        <taxon>Actinomycetes</taxon>
        <taxon>Kineosporiales</taxon>
        <taxon>Kineosporiaceae</taxon>
        <taxon>Kineococcus</taxon>
    </lineage>
</organism>
<dbReference type="Pfam" id="PF05025">
    <property type="entry name" value="RbsD_FucU"/>
    <property type="match status" value="1"/>
</dbReference>
<comment type="catalytic activity">
    <reaction evidence="1">
        <text>beta-D-ribopyranose = beta-D-ribofuranose</text>
        <dbReference type="Rhea" id="RHEA:25432"/>
        <dbReference type="ChEBI" id="CHEBI:27476"/>
        <dbReference type="ChEBI" id="CHEBI:47002"/>
        <dbReference type="EC" id="5.4.99.62"/>
    </reaction>
</comment>
<name>A0A2T0QZD1_9ACTN</name>
<dbReference type="RefSeq" id="WP_106214196.1">
    <property type="nucleotide sequence ID" value="NZ_PVZF01000012.1"/>
</dbReference>
<dbReference type="EMBL" id="PVZF01000012">
    <property type="protein sequence ID" value="PRY11871.1"/>
    <property type="molecule type" value="Genomic_DNA"/>
</dbReference>
<dbReference type="InterPro" id="IPR050443">
    <property type="entry name" value="RbsD/FucU_mutarotase"/>
</dbReference>
<keyword evidence="2" id="KW-0413">Isomerase</keyword>
<dbReference type="PANTHER" id="PTHR31690:SF4">
    <property type="entry name" value="FUCOSE MUTAROTASE"/>
    <property type="match status" value="1"/>
</dbReference>
<dbReference type="GO" id="GO:0036373">
    <property type="term" value="F:L-fucose mutarotase activity"/>
    <property type="evidence" value="ECO:0007669"/>
    <property type="project" value="UniProtKB-EC"/>
</dbReference>
<dbReference type="PANTHER" id="PTHR31690">
    <property type="entry name" value="FUCOSE MUTAROTASE"/>
    <property type="match status" value="1"/>
</dbReference>
<gene>
    <name evidence="4" type="ORF">CLV37_112172</name>
</gene>
<dbReference type="GO" id="GO:0042806">
    <property type="term" value="F:fucose binding"/>
    <property type="evidence" value="ECO:0007669"/>
    <property type="project" value="TreeGrafter"/>
</dbReference>
<evidence type="ECO:0000313" key="5">
    <source>
        <dbReference type="Proteomes" id="UP000238083"/>
    </source>
</evidence>
<dbReference type="GO" id="GO:0062193">
    <property type="term" value="F:D-ribose pyranase activity"/>
    <property type="evidence" value="ECO:0007669"/>
    <property type="project" value="UniProtKB-EC"/>
</dbReference>
<dbReference type="Gene3D" id="3.40.1650.10">
    <property type="entry name" value="RbsD-like domain"/>
    <property type="match status" value="1"/>
</dbReference>
<proteinExistence type="predicted"/>
<protein>
    <submittedName>
        <fullName evidence="4">L-fucose mutarotase</fullName>
    </submittedName>
</protein>
<dbReference type="AlphaFoldDB" id="A0A2T0QZD1"/>
<reference evidence="4 5" key="1">
    <citation type="submission" date="2018-03" db="EMBL/GenBank/DDBJ databases">
        <title>Genomic Encyclopedia of Archaeal and Bacterial Type Strains, Phase II (KMG-II): from individual species to whole genera.</title>
        <authorList>
            <person name="Goeker M."/>
        </authorList>
    </citation>
    <scope>NUCLEOTIDE SEQUENCE [LARGE SCALE GENOMIC DNA]</scope>
    <source>
        <strain evidence="4 5">DSM 19711</strain>
    </source>
</reference>
<dbReference type="Proteomes" id="UP000238083">
    <property type="component" value="Unassembled WGS sequence"/>
</dbReference>
<accession>A0A2T0QZD1</accession>
<evidence type="ECO:0000256" key="2">
    <source>
        <dbReference type="ARBA" id="ARBA00023235"/>
    </source>
</evidence>
<dbReference type="InterPro" id="IPR023750">
    <property type="entry name" value="RbsD-like_sf"/>
</dbReference>
<sequence length="142" mass="15045">MLTYGLIHPPLLAALARLGHGDRLLLADANFPLRSATKASAEVVHLNLRPGLLSIPDVLEPLLAALPVESAVFMGAPDGSEVPAHADYRDLLGPAVGHRVEADRWAFYDQTRTADVVVATADVRLCSNLVLTVGVHTTGGPR</sequence>
<comment type="catalytic activity">
    <reaction evidence="3">
        <text>alpha-L-fucose = beta-L-fucose</text>
        <dbReference type="Rhea" id="RHEA:25580"/>
        <dbReference type="ChEBI" id="CHEBI:42548"/>
        <dbReference type="ChEBI" id="CHEBI:42589"/>
        <dbReference type="EC" id="5.1.3.29"/>
    </reaction>
</comment>
<dbReference type="InterPro" id="IPR007721">
    <property type="entry name" value="RbsD_FucU"/>
</dbReference>
<dbReference type="SUPFAM" id="SSF102546">
    <property type="entry name" value="RbsD-like"/>
    <property type="match status" value="1"/>
</dbReference>
<comment type="caution">
    <text evidence="4">The sequence shown here is derived from an EMBL/GenBank/DDBJ whole genome shotgun (WGS) entry which is preliminary data.</text>
</comment>
<evidence type="ECO:0000256" key="1">
    <source>
        <dbReference type="ARBA" id="ARBA00000223"/>
    </source>
</evidence>
<evidence type="ECO:0000313" key="4">
    <source>
        <dbReference type="EMBL" id="PRY11871.1"/>
    </source>
</evidence>
<evidence type="ECO:0000256" key="3">
    <source>
        <dbReference type="ARBA" id="ARBA00036324"/>
    </source>
</evidence>
<dbReference type="OrthoDB" id="9805009at2"/>